<keyword evidence="2" id="KW-1185">Reference proteome</keyword>
<organismHost>
    <name type="scientific">Mycolicibacterium smegmatis</name>
    <name type="common">Mycobacterium smegmatis</name>
    <dbReference type="NCBI Taxonomy" id="1772"/>
</organismHost>
<dbReference type="EMBL" id="AY129338">
    <property type="protein sequence ID" value="AAN12813.1"/>
    <property type="molecule type" value="Genomic_DNA"/>
</dbReference>
<protein>
    <submittedName>
        <fullName evidence="1">Uncharacterized protein</fullName>
    </submittedName>
</protein>
<name>Q853Z5_BPMOM</name>
<gene>
    <name evidence="1" type="primary">171</name>
    <name evidence="1" type="ORF">PBI_OMEGA_171</name>
</gene>
<dbReference type="KEGG" id="vg:1260183"/>
<dbReference type="Proteomes" id="UP000000963">
    <property type="component" value="Segment"/>
</dbReference>
<sequence>MDEGERIFAQPEDVIAKSGWDEKLERDAAEWLAKGVGANERSNERDIEKALYDLGRLSREDLQLHNPDYDWDTQYSAFALTVSPADLVTLEPSIGDVGDGNIRARNPRSAARRALMRHIDDEEGWGSAAADEIPPLGLNKGDRKTCTKCKKAKGLDYFYAHPKTRDGLQSQCKACQRGLK</sequence>
<dbReference type="RefSeq" id="NP_818471.1">
    <property type="nucleotide sequence ID" value="NC_004688.1"/>
</dbReference>
<accession>Q853Z5</accession>
<evidence type="ECO:0000313" key="2">
    <source>
        <dbReference type="Proteomes" id="UP000000963"/>
    </source>
</evidence>
<proteinExistence type="predicted"/>
<reference evidence="1 2" key="1">
    <citation type="journal article" date="2003" name="Cell">
        <title>Origins of highly mosaic mycobacteriophage genomes.</title>
        <authorList>
            <person name="Pedulla M.L."/>
            <person name="Ford M.E."/>
            <person name="Houtz J.M."/>
            <person name="Karthikeyan T."/>
            <person name="Wadsworth C."/>
            <person name="Lewis J.A."/>
            <person name="Jacobs-Sera D."/>
            <person name="Falbo J."/>
            <person name="Gross J."/>
            <person name="Pannunzio N.R."/>
            <person name="Brucker W."/>
            <person name="Kumar V."/>
            <person name="Kandasamy J."/>
            <person name="Keenan L."/>
            <person name="Bardarov S."/>
            <person name="Kriakov J."/>
            <person name="Lawrence J.G."/>
            <person name="Jacobs W.R. Jr."/>
            <person name="Hendrix R.W."/>
            <person name="Hatfull G.F."/>
        </authorList>
    </citation>
    <scope>NUCLEOTIDE SEQUENCE</scope>
</reference>
<organism evidence="1 2">
    <name type="scientific">Mycobacterium phage Omega</name>
    <name type="common">Mycobacteriophage Omega</name>
    <dbReference type="NCBI Taxonomy" id="2907835"/>
    <lineage>
        <taxon>Viruses</taxon>
        <taxon>Duplodnaviria</taxon>
        <taxon>Heunggongvirae</taxon>
        <taxon>Uroviricota</taxon>
        <taxon>Caudoviricetes</taxon>
        <taxon>Omegavirus</taxon>
        <taxon>Omegavirus omega</taxon>
    </lineage>
</organism>
<evidence type="ECO:0000313" key="1">
    <source>
        <dbReference type="EMBL" id="AAN12813.1"/>
    </source>
</evidence>